<feature type="region of interest" description="Disordered" evidence="11">
    <location>
        <begin position="492"/>
        <end position="567"/>
    </location>
</feature>
<keyword evidence="4" id="KW-1003">Cell membrane</keyword>
<dbReference type="GO" id="GO:0015252">
    <property type="term" value="F:proton channel activity"/>
    <property type="evidence" value="ECO:0007669"/>
    <property type="project" value="InterPro"/>
</dbReference>
<dbReference type="Pfam" id="PF03189">
    <property type="entry name" value="Otopetrin"/>
    <property type="match status" value="1"/>
</dbReference>
<feature type="transmembrane region" description="Helical" evidence="12">
    <location>
        <begin position="718"/>
        <end position="736"/>
    </location>
</feature>
<evidence type="ECO:0000256" key="4">
    <source>
        <dbReference type="ARBA" id="ARBA00022475"/>
    </source>
</evidence>
<protein>
    <submittedName>
        <fullName evidence="14">Uncharacterized protein LOC115209666</fullName>
    </submittedName>
</protein>
<feature type="compositionally biased region" description="Acidic residues" evidence="11">
    <location>
        <begin position="155"/>
        <end position="186"/>
    </location>
</feature>
<dbReference type="GO" id="GO:0005886">
    <property type="term" value="C:plasma membrane"/>
    <property type="evidence" value="ECO:0007669"/>
    <property type="project" value="UniProtKB-SubCell"/>
</dbReference>
<feature type="compositionally biased region" description="Basic residues" evidence="11">
    <location>
        <begin position="639"/>
        <end position="650"/>
    </location>
</feature>
<comment type="subcellular location">
    <subcellularLocation>
        <location evidence="1">Cell membrane</location>
        <topology evidence="1">Multi-pass membrane protein</topology>
    </subcellularLocation>
</comment>
<keyword evidence="10" id="KW-0407">Ion channel</keyword>
<feature type="transmembrane region" description="Helical" evidence="12">
    <location>
        <begin position="1066"/>
        <end position="1087"/>
    </location>
</feature>
<feature type="transmembrane region" description="Helical" evidence="12">
    <location>
        <begin position="1138"/>
        <end position="1160"/>
    </location>
</feature>
<evidence type="ECO:0000313" key="13">
    <source>
        <dbReference type="Proteomes" id="UP000515154"/>
    </source>
</evidence>
<keyword evidence="9 12" id="KW-0472">Membrane</keyword>
<feature type="compositionally biased region" description="Low complexity" evidence="11">
    <location>
        <begin position="503"/>
        <end position="540"/>
    </location>
</feature>
<keyword evidence="13" id="KW-1185">Reference proteome</keyword>
<keyword evidence="6" id="KW-0375">Hydrogen ion transport</keyword>
<feature type="transmembrane region" description="Helical" evidence="12">
    <location>
        <begin position="795"/>
        <end position="814"/>
    </location>
</feature>
<feature type="compositionally biased region" description="Basic and acidic residues" evidence="11">
    <location>
        <begin position="543"/>
        <end position="558"/>
    </location>
</feature>
<feature type="transmembrane region" description="Helical" evidence="12">
    <location>
        <begin position="1248"/>
        <end position="1274"/>
    </location>
</feature>
<sequence length="1283" mass="142940">MNDCENMLNRSALLQNAIKRRNFLHDGSCVKFPYGQRDMDSSITSNSTVNSATIGNGNNVEDASTDSNDSVSIVNNTSEMDNAVNGINGNVNTASNSSDVSKEHSNCDPPYMVPFPVHPDAIIVKKPLCRLDYSARNTAIGSLPTCNSDLWTVPEQDDGDNENDGDDDDDAADDDDKNYDNCDSDYDNENVVGNGIWWALEKKENNRLVDVKGSETETVREGDRRGGDGVCVEREKKNNEKEKNNSSSGDEKSDGGNITKEESKAGWQEDGEKGRKWEATREVKEEGEAQEKKKEEEQEALTPNCYSSNEYEFETASEGIGLLEVKVEKQLCGTTVHSPTMLRLTTTTASCNDSAPTNVTWSDPCRDQSSDTKRQGNNLKKIKETTAMPKHLETDFNTENHCDENVPLIETVTSQQRVNDPALAALPSPLLPCPPSLALPLATHSSPAPSIPPHSNHPKHHHHQNFPQQQQKHKQQSHAHFLLPPEANLTVSTNSVPSCGNNSPVSTVSASSTTTTSSSSSSSSSSSPSCPSSPKTTHSSVVQEDKPTKEEDPFHTEVLDSNPDYPTTGHSINDIIKMSLEDYVVLKDEENRRLSVEVIPTANNKPRQSYSKMVLQNMINGTENVDDDVQSTNALKTNLRKSAAKKRQRKQSPPSQTKPDDEKNKKDIEDNKKSVRDGFFIILSGMYGLLLVVLGAVIPISETFANLATLYFFDAFYIYLYIGSCLFILYVYTFLLRRNTKTMGHRFSFYRQWSRSLNRSWSFGKRPEKNGERNDGRHRRNFTTDVAPHNPNGSFYLRLGAIGFGIGGMIHSGLQLGQHLQLIGGSNDCDGLMQIVKPLFHLVFTFVQLYFVFLNPKVCIHRYKTLARFGLMHMCGTNICVWFRNIVVETLHEMHSGIAHSSNGHGSHGLKHPLVEHHQNNHTTHPSIHMHTVHHVKDTHHIEHTHNSSLQLHSHHNANVSSRLIAAMVSTVNSHETKALKTLPDVNCYWNKMMGKVVEQAGPYLYPCSIEYSLICAGIMFVLWQQVGRGPKPIFTKTNGQNADDDFQESRSYRLSVDCGGSSRGLFLGILLFVGAVITMVAFYVLVHKENMTITALALVHLSEIIIYLLGLIATITAAWRMRGLAYKPGHASVLESVLILISLTGVFIFCLFGIIAALFHEESGITNTLSIASNLMMIIQSIVQTVFMAVGAEMQAYTQAQERQKPGRELVTFLILCNLSLWGINTFETQRAEHNPIQTDFYGHMAWAILTHISVPLGIFFRFHSTVCLSNIWKNAWKIRHH</sequence>
<evidence type="ECO:0000256" key="12">
    <source>
        <dbReference type="SAM" id="Phobius"/>
    </source>
</evidence>
<feature type="compositionally biased region" description="Basic and acidic residues" evidence="11">
    <location>
        <begin position="658"/>
        <end position="668"/>
    </location>
</feature>
<evidence type="ECO:0000256" key="5">
    <source>
        <dbReference type="ARBA" id="ARBA00022692"/>
    </source>
</evidence>
<comment type="similarity">
    <text evidence="2">Belongs to the otopetrin family.</text>
</comment>
<evidence type="ECO:0000256" key="3">
    <source>
        <dbReference type="ARBA" id="ARBA00022448"/>
    </source>
</evidence>
<feature type="compositionally biased region" description="Polar residues" evidence="11">
    <location>
        <begin position="492"/>
        <end position="502"/>
    </location>
</feature>
<feature type="transmembrane region" description="Helical" evidence="12">
    <location>
        <begin position="1004"/>
        <end position="1024"/>
    </location>
</feature>
<feature type="transmembrane region" description="Helical" evidence="12">
    <location>
        <begin position="834"/>
        <end position="854"/>
    </location>
</feature>
<evidence type="ECO:0000313" key="14">
    <source>
        <dbReference type="RefSeq" id="XP_029633994.1"/>
    </source>
</evidence>
<dbReference type="InterPro" id="IPR004878">
    <property type="entry name" value="Otopetrin"/>
</dbReference>
<feature type="region of interest" description="Disordered" evidence="11">
    <location>
        <begin position="213"/>
        <end position="306"/>
    </location>
</feature>
<feature type="compositionally biased region" description="Basic and acidic residues" evidence="11">
    <location>
        <begin position="213"/>
        <end position="264"/>
    </location>
</feature>
<feature type="compositionally biased region" description="Basic and acidic residues" evidence="11">
    <location>
        <begin position="364"/>
        <end position="374"/>
    </location>
</feature>
<dbReference type="PANTHER" id="PTHR21522:SF32">
    <property type="entry name" value="OTOPETRIN-2"/>
    <property type="match status" value="1"/>
</dbReference>
<evidence type="ECO:0000256" key="9">
    <source>
        <dbReference type="ARBA" id="ARBA00023136"/>
    </source>
</evidence>
<feature type="compositionally biased region" description="Basic and acidic residues" evidence="11">
    <location>
        <begin position="270"/>
        <end position="296"/>
    </location>
</feature>
<dbReference type="Proteomes" id="UP000515154">
    <property type="component" value="Linkage group LG3"/>
</dbReference>
<keyword evidence="8" id="KW-0406">Ion transport</keyword>
<feature type="transmembrane region" description="Helical" evidence="12">
    <location>
        <begin position="678"/>
        <end position="698"/>
    </location>
</feature>
<evidence type="ECO:0000256" key="8">
    <source>
        <dbReference type="ARBA" id="ARBA00023065"/>
    </source>
</evidence>
<evidence type="ECO:0000256" key="7">
    <source>
        <dbReference type="ARBA" id="ARBA00022989"/>
    </source>
</evidence>
<evidence type="ECO:0000256" key="11">
    <source>
        <dbReference type="SAM" id="MobiDB-lite"/>
    </source>
</evidence>
<organism evidence="13 14">
    <name type="scientific">Octopus sinensis</name>
    <name type="common">East Asian common octopus</name>
    <dbReference type="NCBI Taxonomy" id="2607531"/>
    <lineage>
        <taxon>Eukaryota</taxon>
        <taxon>Metazoa</taxon>
        <taxon>Spiralia</taxon>
        <taxon>Lophotrochozoa</taxon>
        <taxon>Mollusca</taxon>
        <taxon>Cephalopoda</taxon>
        <taxon>Coleoidea</taxon>
        <taxon>Octopodiformes</taxon>
        <taxon>Octopoda</taxon>
        <taxon>Incirrata</taxon>
        <taxon>Octopodidae</taxon>
        <taxon>Octopus</taxon>
    </lineage>
</organism>
<evidence type="ECO:0000256" key="10">
    <source>
        <dbReference type="ARBA" id="ARBA00023303"/>
    </source>
</evidence>
<dbReference type="RefSeq" id="XP_029633994.1">
    <property type="nucleotide sequence ID" value="XM_029778134.2"/>
</dbReference>
<proteinExistence type="inferred from homology"/>
<evidence type="ECO:0000256" key="1">
    <source>
        <dbReference type="ARBA" id="ARBA00004651"/>
    </source>
</evidence>
<reference evidence="14" key="1">
    <citation type="submission" date="2025-08" db="UniProtKB">
        <authorList>
            <consortium name="RefSeq"/>
        </authorList>
    </citation>
    <scope>IDENTIFICATION</scope>
</reference>
<feature type="region of interest" description="Disordered" evidence="11">
    <location>
        <begin position="144"/>
        <end position="186"/>
    </location>
</feature>
<keyword evidence="5 12" id="KW-0812">Transmembrane</keyword>
<name>A0A6P7S6R6_9MOLL</name>
<feature type="transmembrane region" description="Helical" evidence="12">
    <location>
        <begin position="1172"/>
        <end position="1191"/>
    </location>
</feature>
<feature type="region of interest" description="Disordered" evidence="11">
    <location>
        <begin position="639"/>
        <end position="668"/>
    </location>
</feature>
<feature type="region of interest" description="Disordered" evidence="11">
    <location>
        <begin position="441"/>
        <end position="478"/>
    </location>
</feature>
<feature type="transmembrane region" description="Helical" evidence="12">
    <location>
        <begin position="1093"/>
        <end position="1117"/>
    </location>
</feature>
<feature type="compositionally biased region" description="Polar residues" evidence="11">
    <location>
        <begin position="352"/>
        <end position="361"/>
    </location>
</feature>
<dbReference type="KEGG" id="osn:115209666"/>
<feature type="region of interest" description="Disordered" evidence="11">
    <location>
        <begin position="352"/>
        <end position="388"/>
    </location>
</feature>
<keyword evidence="3" id="KW-0813">Transport</keyword>
<evidence type="ECO:0000256" key="6">
    <source>
        <dbReference type="ARBA" id="ARBA00022781"/>
    </source>
</evidence>
<evidence type="ECO:0000256" key="2">
    <source>
        <dbReference type="ARBA" id="ARBA00006513"/>
    </source>
</evidence>
<dbReference type="PANTHER" id="PTHR21522">
    <property type="entry name" value="PROTON CHANNEL OTOP"/>
    <property type="match status" value="1"/>
</dbReference>
<keyword evidence="7 12" id="KW-1133">Transmembrane helix</keyword>
<accession>A0A6P7S6R6</accession>
<gene>
    <name evidence="14" type="primary">LOC115209666</name>
</gene>